<sequence>MKRVIAICCVLMCFGGVQLVQAQSLKDILNSSKVKDVVNLVTGNVIKFSDLQGTWKYVEPACKMTSGDLLKEASGSLITSALEKKMVNIYTKLGIVPGNFSYTFSSDSTFTNTVGKKVLKGTYSLDEKTRVLTLRYMLAQTITVKSVEVQLVKSGEQVSLLFNTEKLMNFISVLSSALKKSNKTTTSLMDGYDEILLGFEMKK</sequence>
<evidence type="ECO:0000256" key="1">
    <source>
        <dbReference type="SAM" id="SignalP"/>
    </source>
</evidence>
<evidence type="ECO:0000259" key="2">
    <source>
        <dbReference type="Pfam" id="PF16270"/>
    </source>
</evidence>
<dbReference type="OrthoDB" id="1001469at2"/>
<gene>
    <name evidence="3" type="ORF">D8S85_01225</name>
</gene>
<dbReference type="RefSeq" id="WP_106624449.1">
    <property type="nucleotide sequence ID" value="NZ_CP032819.1"/>
</dbReference>
<dbReference type="KEGG" id="buy:D8S85_01225"/>
<evidence type="ECO:0000313" key="4">
    <source>
        <dbReference type="Proteomes" id="UP000270673"/>
    </source>
</evidence>
<dbReference type="AlphaFoldDB" id="A0A3S9VP34"/>
<evidence type="ECO:0000313" key="3">
    <source>
        <dbReference type="EMBL" id="AZS28308.1"/>
    </source>
</evidence>
<protein>
    <submittedName>
        <fullName evidence="3">DUF4923 family protein</fullName>
    </submittedName>
</protein>
<accession>A0A3S9VP34</accession>
<keyword evidence="1" id="KW-0732">Signal</keyword>
<keyword evidence="4" id="KW-1185">Reference proteome</keyword>
<proteinExistence type="predicted"/>
<dbReference type="InterPro" id="IPR032575">
    <property type="entry name" value="DUF4923"/>
</dbReference>
<feature type="signal peptide" evidence="1">
    <location>
        <begin position="1"/>
        <end position="22"/>
    </location>
</feature>
<feature type="domain" description="DUF4923" evidence="2">
    <location>
        <begin position="25"/>
        <end position="203"/>
    </location>
</feature>
<reference evidence="3 4" key="1">
    <citation type="submission" date="2018-10" db="EMBL/GenBank/DDBJ databases">
        <title>Butyricimonas faecalis sp. nov., isolated from human faeces and emended description of the genus Butyricimonas.</title>
        <authorList>
            <person name="Le Roy T."/>
            <person name="Van der Smissen P."/>
            <person name="Paquot A."/>
            <person name="Delzenne N."/>
            <person name="Muccioli G."/>
            <person name="Collet J.-F."/>
            <person name="Cani P.D."/>
        </authorList>
    </citation>
    <scope>NUCLEOTIDE SEQUENCE [LARGE SCALE GENOMIC DNA]</scope>
    <source>
        <strain evidence="3 4">H184</strain>
    </source>
</reference>
<name>A0A3S9VP34_9BACT</name>
<organism evidence="3 4">
    <name type="scientific">Butyricimonas faecalis</name>
    <dbReference type="NCBI Taxonomy" id="2093856"/>
    <lineage>
        <taxon>Bacteria</taxon>
        <taxon>Pseudomonadati</taxon>
        <taxon>Bacteroidota</taxon>
        <taxon>Bacteroidia</taxon>
        <taxon>Bacteroidales</taxon>
        <taxon>Odoribacteraceae</taxon>
        <taxon>Butyricimonas</taxon>
    </lineage>
</organism>
<feature type="chain" id="PRO_5019300155" evidence="1">
    <location>
        <begin position="23"/>
        <end position="203"/>
    </location>
</feature>
<dbReference type="Proteomes" id="UP000270673">
    <property type="component" value="Chromosome"/>
</dbReference>
<dbReference type="Pfam" id="PF16270">
    <property type="entry name" value="DUF4923"/>
    <property type="match status" value="1"/>
</dbReference>
<dbReference type="EMBL" id="CP032819">
    <property type="protein sequence ID" value="AZS28308.1"/>
    <property type="molecule type" value="Genomic_DNA"/>
</dbReference>